<dbReference type="GO" id="GO:0005813">
    <property type="term" value="C:centrosome"/>
    <property type="evidence" value="ECO:0007669"/>
    <property type="project" value="InterPro"/>
</dbReference>
<feature type="compositionally biased region" description="Basic and acidic residues" evidence="1">
    <location>
        <begin position="23"/>
        <end position="38"/>
    </location>
</feature>
<dbReference type="PANTHER" id="PTHR22545">
    <property type="entry name" value="CENTROSOMAL PROTEIN OF 95 KDA"/>
    <property type="match status" value="1"/>
</dbReference>
<feature type="region of interest" description="Disordered" evidence="1">
    <location>
        <begin position="61"/>
        <end position="102"/>
    </location>
</feature>
<reference evidence="2" key="1">
    <citation type="submission" date="2017-12" db="EMBL/GenBank/DDBJ databases">
        <title>High-resolution comparative analysis of great ape genomes.</title>
        <authorList>
            <person name="Pollen A."/>
            <person name="Hastie A."/>
            <person name="Hormozdiari F."/>
            <person name="Dougherty M."/>
            <person name="Liu R."/>
            <person name="Chaisson M."/>
            <person name="Hoppe E."/>
            <person name="Hill C."/>
            <person name="Pang A."/>
            <person name="Hillier L."/>
            <person name="Baker C."/>
            <person name="Armstrong J."/>
            <person name="Shendure J."/>
            <person name="Paten B."/>
            <person name="Wilson R."/>
            <person name="Chao H."/>
            <person name="Schneider V."/>
            <person name="Ventura M."/>
            <person name="Kronenberg Z."/>
            <person name="Murali S."/>
            <person name="Gordon D."/>
            <person name="Cantsilieris S."/>
            <person name="Munson K."/>
            <person name="Nelson B."/>
            <person name="Raja A."/>
            <person name="Underwood J."/>
            <person name="Diekhans M."/>
            <person name="Fiddes I."/>
            <person name="Haussler D."/>
            <person name="Eichler E."/>
        </authorList>
    </citation>
    <scope>NUCLEOTIDE SEQUENCE [LARGE SCALE GENOMIC DNA]</scope>
    <source>
        <strain evidence="2">Yerkes chimp pedigree #C0471</strain>
    </source>
</reference>
<feature type="compositionally biased region" description="Basic and acidic residues" evidence="1">
    <location>
        <begin position="61"/>
        <end position="70"/>
    </location>
</feature>
<evidence type="ECO:0000256" key="1">
    <source>
        <dbReference type="SAM" id="MobiDB-lite"/>
    </source>
</evidence>
<feature type="region of interest" description="Disordered" evidence="1">
    <location>
        <begin position="23"/>
        <end position="42"/>
    </location>
</feature>
<gene>
    <name evidence="2" type="ORF">CK820_G0011579</name>
</gene>
<dbReference type="EMBL" id="NBAG03000001">
    <property type="protein sequence ID" value="PNJ01193.1"/>
    <property type="molecule type" value="Genomic_DNA"/>
</dbReference>
<proteinExistence type="predicted"/>
<dbReference type="AlphaFoldDB" id="A0A2J8QY49"/>
<protein>
    <submittedName>
        <fullName evidence="2">CEP95 isoform 1</fullName>
    </submittedName>
</protein>
<name>A0A2J8QY49_PANTR</name>
<dbReference type="InterPro" id="IPR026619">
    <property type="entry name" value="CEP95"/>
</dbReference>
<feature type="compositionally biased region" description="Polar residues" evidence="1">
    <location>
        <begin position="71"/>
        <end position="85"/>
    </location>
</feature>
<evidence type="ECO:0000313" key="2">
    <source>
        <dbReference type="EMBL" id="PNJ01193.1"/>
    </source>
</evidence>
<organism evidence="2">
    <name type="scientific">Pan troglodytes</name>
    <name type="common">Chimpanzee</name>
    <dbReference type="NCBI Taxonomy" id="9598"/>
    <lineage>
        <taxon>Eukaryota</taxon>
        <taxon>Metazoa</taxon>
        <taxon>Chordata</taxon>
        <taxon>Craniata</taxon>
        <taxon>Vertebrata</taxon>
        <taxon>Euteleostomi</taxon>
        <taxon>Mammalia</taxon>
        <taxon>Eutheria</taxon>
        <taxon>Euarchontoglires</taxon>
        <taxon>Primates</taxon>
        <taxon>Haplorrhini</taxon>
        <taxon>Catarrhini</taxon>
        <taxon>Hominidae</taxon>
        <taxon>Pan</taxon>
    </lineage>
</organism>
<dbReference type="PANTHER" id="PTHR22545:SF0">
    <property type="entry name" value="CENTROSOMAL PROTEIN OF 95 KDA"/>
    <property type="match status" value="1"/>
</dbReference>
<feature type="non-terminal residue" evidence="2">
    <location>
        <position position="1"/>
    </location>
</feature>
<sequence>IFKKLFEEGLNIQKQRLRDLRNYAKEKRDEQRRRHQDELDSMENYYKDQFSLLAEAISQEHQELKAREKSQAQVLPTEQSPQPEKTGTFPALPGDRKLSSAT</sequence>
<accession>A0A2J8QY49</accession>
<dbReference type="GO" id="GO:0000922">
    <property type="term" value="C:spindle pole"/>
    <property type="evidence" value="ECO:0007669"/>
    <property type="project" value="InterPro"/>
</dbReference>
<comment type="caution">
    <text evidence="2">The sequence shown here is derived from an EMBL/GenBank/DDBJ whole genome shotgun (WGS) entry which is preliminary data.</text>
</comment>